<dbReference type="Pfam" id="PF13365">
    <property type="entry name" value="Trypsin_2"/>
    <property type="match status" value="1"/>
</dbReference>
<dbReference type="InterPro" id="IPR051201">
    <property type="entry name" value="Chloro_Bact_Ser_Proteases"/>
</dbReference>
<gene>
    <name evidence="8" type="ORF">RMCT_1580</name>
</gene>
<dbReference type="GO" id="GO:0004252">
    <property type="term" value="F:serine-type endopeptidase activity"/>
    <property type="evidence" value="ECO:0007669"/>
    <property type="project" value="InterPro"/>
</dbReference>
<dbReference type="InterPro" id="IPR001940">
    <property type="entry name" value="Peptidase_S1C"/>
</dbReference>
<dbReference type="SMART" id="SM00228">
    <property type="entry name" value="PDZ"/>
    <property type="match status" value="1"/>
</dbReference>
<keyword evidence="4" id="KW-0720">Serine protease</keyword>
<dbReference type="PANTHER" id="PTHR43343:SF3">
    <property type="entry name" value="PROTEASE DO-LIKE 8, CHLOROPLASTIC"/>
    <property type="match status" value="1"/>
</dbReference>
<dbReference type="Gene3D" id="2.30.42.10">
    <property type="match status" value="1"/>
</dbReference>
<keyword evidence="6" id="KW-0472">Membrane</keyword>
<dbReference type="EMBL" id="BCTB01000009">
    <property type="protein sequence ID" value="GAT14610.1"/>
    <property type="molecule type" value="Genomic_DNA"/>
</dbReference>
<reference evidence="9" key="2">
    <citation type="submission" date="2016-02" db="EMBL/GenBank/DDBJ databases">
        <title>Draft genome sequence of five rapidly growing Mycobacterium species.</title>
        <authorList>
            <person name="Katahira K."/>
            <person name="Gotou Y."/>
            <person name="Iida K."/>
            <person name="Ogura Y."/>
            <person name="Hayashi T."/>
        </authorList>
    </citation>
    <scope>NUCLEOTIDE SEQUENCE [LARGE SCALE GENOMIC DNA]</scope>
    <source>
        <strain evidence="9">JCM6362</strain>
    </source>
</reference>
<dbReference type="PANTHER" id="PTHR43343">
    <property type="entry name" value="PEPTIDASE S12"/>
    <property type="match status" value="1"/>
</dbReference>
<dbReference type="PRINTS" id="PR00834">
    <property type="entry name" value="PROTEASES2C"/>
</dbReference>
<sequence length="415" mass="41936">MQRRDPYQQTPYGYDWRYATQQQFPPSYQPYRNGAAQPPTPSGGDRKPSRAGLFAGALAIAVVSAGIGGGVATLAQPERPADYSSLSDAASAVPAASIPPGTVEQVAAKVVPSVVKLETELGRATEEGSGIILSSDGLILTNHHVVSAAVREPGRTDAQTPNVRTKVTFADGRTAPFTVVGSDPSSDIAVVRATNVTGLTPVTLGSSADLRVGQDVVAIGSPLGLEGTVTTGIVSALNRPVAAGGDARNQNTVLDAIQTDAAINPGNSGGALVNMNGELVGVNSAIATLGGGVAQTQSGSIGLGFAIPVDQAKRIADELIKHGRATHASLGVQVSNEAGTDGAMIVEVTEGGAAAAAGLPAGVVVTKLDDRLINSADALVAAVRSKAPGDTVTLTYVEGSGKPRTVDVTLGKMQR</sequence>
<evidence type="ECO:0000256" key="6">
    <source>
        <dbReference type="SAM" id="Phobius"/>
    </source>
</evidence>
<keyword evidence="6" id="KW-0812">Transmembrane</keyword>
<dbReference type="SUPFAM" id="SSF50494">
    <property type="entry name" value="Trypsin-like serine proteases"/>
    <property type="match status" value="1"/>
</dbReference>
<dbReference type="FunFam" id="2.40.10.10:FF:000001">
    <property type="entry name" value="Periplasmic serine protease DegS"/>
    <property type="match status" value="1"/>
</dbReference>
<reference evidence="8 9" key="1">
    <citation type="journal article" date="2016" name="Genome Announc.">
        <title>Draft Genome Sequences of Five Rapidly Growing Mycobacterium Species, M. thermoresistibile, M. fortuitum subsp. acetamidolyticum, M. canariasense, M. brisbanense, and M. novocastrense.</title>
        <authorList>
            <person name="Katahira K."/>
            <person name="Ogura Y."/>
            <person name="Gotoh Y."/>
            <person name="Hayashi T."/>
        </authorList>
    </citation>
    <scope>NUCLEOTIDE SEQUENCE [LARGE SCALE GENOMIC DNA]</scope>
    <source>
        <strain evidence="8 9">JCM6362</strain>
    </source>
</reference>
<accession>A0A100XDG6</accession>
<feature type="transmembrane region" description="Helical" evidence="6">
    <location>
        <begin position="51"/>
        <end position="75"/>
    </location>
</feature>
<evidence type="ECO:0000256" key="1">
    <source>
        <dbReference type="ARBA" id="ARBA00010541"/>
    </source>
</evidence>
<evidence type="ECO:0000256" key="4">
    <source>
        <dbReference type="ARBA" id="ARBA00022825"/>
    </source>
</evidence>
<protein>
    <submittedName>
        <fullName evidence="8">Trypsin-like serine protease with C-terminal PDZ domain</fullName>
    </submittedName>
</protein>
<keyword evidence="3" id="KW-0378">Hydrolase</keyword>
<keyword evidence="2 8" id="KW-0645">Protease</keyword>
<dbReference type="STRING" id="1797.RMCT_1580"/>
<organism evidence="8 9">
    <name type="scientific">Mycolicibacterium thermoresistibile</name>
    <name type="common">Mycobacterium thermoresistibile</name>
    <dbReference type="NCBI Taxonomy" id="1797"/>
    <lineage>
        <taxon>Bacteria</taxon>
        <taxon>Bacillati</taxon>
        <taxon>Actinomycetota</taxon>
        <taxon>Actinomycetes</taxon>
        <taxon>Mycobacteriales</taxon>
        <taxon>Mycobacteriaceae</taxon>
        <taxon>Mycolicibacterium</taxon>
    </lineage>
</organism>
<dbReference type="SUPFAM" id="SSF50156">
    <property type="entry name" value="PDZ domain-like"/>
    <property type="match status" value="1"/>
</dbReference>
<keyword evidence="6" id="KW-1133">Transmembrane helix</keyword>
<comment type="caution">
    <text evidence="8">The sequence shown here is derived from an EMBL/GenBank/DDBJ whole genome shotgun (WGS) entry which is preliminary data.</text>
</comment>
<evidence type="ECO:0000259" key="7">
    <source>
        <dbReference type="PROSITE" id="PS50106"/>
    </source>
</evidence>
<dbReference type="AlphaFoldDB" id="A0A100XDG6"/>
<feature type="domain" description="PDZ" evidence="7">
    <location>
        <begin position="319"/>
        <end position="400"/>
    </location>
</feature>
<evidence type="ECO:0000313" key="9">
    <source>
        <dbReference type="Proteomes" id="UP000069654"/>
    </source>
</evidence>
<dbReference type="InterPro" id="IPR001478">
    <property type="entry name" value="PDZ"/>
</dbReference>
<dbReference type="Proteomes" id="UP000069654">
    <property type="component" value="Unassembled WGS sequence"/>
</dbReference>
<evidence type="ECO:0000313" key="8">
    <source>
        <dbReference type="EMBL" id="GAT14610.1"/>
    </source>
</evidence>
<dbReference type="InterPro" id="IPR036034">
    <property type="entry name" value="PDZ_sf"/>
</dbReference>
<dbReference type="Gene3D" id="2.40.10.10">
    <property type="entry name" value="Trypsin-like serine proteases"/>
    <property type="match status" value="2"/>
</dbReference>
<dbReference type="PROSITE" id="PS50106">
    <property type="entry name" value="PDZ"/>
    <property type="match status" value="1"/>
</dbReference>
<name>A0A100XDG6_MYCTH</name>
<dbReference type="InterPro" id="IPR009003">
    <property type="entry name" value="Peptidase_S1_PA"/>
</dbReference>
<proteinExistence type="inferred from homology"/>
<dbReference type="GO" id="GO:0006508">
    <property type="term" value="P:proteolysis"/>
    <property type="evidence" value="ECO:0007669"/>
    <property type="project" value="UniProtKB-KW"/>
</dbReference>
<evidence type="ECO:0000256" key="5">
    <source>
        <dbReference type="SAM" id="MobiDB-lite"/>
    </source>
</evidence>
<evidence type="ECO:0000256" key="3">
    <source>
        <dbReference type="ARBA" id="ARBA00022801"/>
    </source>
</evidence>
<dbReference type="OMA" id="EIWTHKP"/>
<evidence type="ECO:0000256" key="2">
    <source>
        <dbReference type="ARBA" id="ARBA00022670"/>
    </source>
</evidence>
<feature type="region of interest" description="Disordered" evidence="5">
    <location>
        <begin position="24"/>
        <end position="49"/>
    </location>
</feature>
<dbReference type="InterPro" id="IPR043504">
    <property type="entry name" value="Peptidase_S1_PA_chymotrypsin"/>
</dbReference>
<comment type="similarity">
    <text evidence="1">Belongs to the peptidase S1C family.</text>
</comment>
<dbReference type="Pfam" id="PF13180">
    <property type="entry name" value="PDZ_2"/>
    <property type="match status" value="1"/>
</dbReference>